<reference evidence="3 4" key="1">
    <citation type="journal article" date="2024" name="Plant J.">
        <title>Genome sequences and population genomics reveal climatic adaptation and genomic divergence between two closely related sweetgum species.</title>
        <authorList>
            <person name="Xu W.Q."/>
            <person name="Ren C.Q."/>
            <person name="Zhang X.Y."/>
            <person name="Comes H.P."/>
            <person name="Liu X.H."/>
            <person name="Li Y.G."/>
            <person name="Kettle C.J."/>
            <person name="Jalonen R."/>
            <person name="Gaisberger H."/>
            <person name="Ma Y.Z."/>
            <person name="Qiu Y.X."/>
        </authorList>
    </citation>
    <scope>NUCLEOTIDE SEQUENCE [LARGE SCALE GENOMIC DNA]</scope>
    <source>
        <strain evidence="3">Hangzhou</strain>
    </source>
</reference>
<proteinExistence type="predicted"/>
<dbReference type="InterPro" id="IPR000626">
    <property type="entry name" value="Ubiquitin-like_dom"/>
</dbReference>
<dbReference type="AlphaFoldDB" id="A0AAP0SC17"/>
<dbReference type="Proteomes" id="UP001415857">
    <property type="component" value="Unassembled WGS sequence"/>
</dbReference>
<dbReference type="SUPFAM" id="SSF54236">
    <property type="entry name" value="Ubiquitin-like"/>
    <property type="match status" value="1"/>
</dbReference>
<feature type="region of interest" description="Disordered" evidence="1">
    <location>
        <begin position="1"/>
        <end position="26"/>
    </location>
</feature>
<accession>A0AAP0SC17</accession>
<protein>
    <recommendedName>
        <fullName evidence="2">Ubiquitin-like domain-containing protein</fullName>
    </recommendedName>
</protein>
<dbReference type="InterPro" id="IPR022617">
    <property type="entry name" value="Rad60/SUMO-like_dom"/>
</dbReference>
<evidence type="ECO:0000256" key="1">
    <source>
        <dbReference type="SAM" id="MobiDB-lite"/>
    </source>
</evidence>
<feature type="domain" description="Ubiquitin-like" evidence="2">
    <location>
        <begin position="23"/>
        <end position="100"/>
    </location>
</feature>
<evidence type="ECO:0000259" key="2">
    <source>
        <dbReference type="PROSITE" id="PS50053"/>
    </source>
</evidence>
<dbReference type="Pfam" id="PF11976">
    <property type="entry name" value="Rad60-SLD"/>
    <property type="match status" value="1"/>
</dbReference>
<name>A0AAP0SC17_LIQFO</name>
<sequence>MGKRKPSKAQVNPTTSAAEKERSHVTIKVHRQQAPDVFLRIKRDIPLRRLKIFYCDQHGLEYDTIRFTYDGVKIGNSQTANELGMVDGDVIDTWSEQDGGCG</sequence>
<dbReference type="PROSITE" id="PS50053">
    <property type="entry name" value="UBIQUITIN_2"/>
    <property type="match status" value="1"/>
</dbReference>
<dbReference type="Gene3D" id="3.10.20.90">
    <property type="entry name" value="Phosphatidylinositol 3-kinase Catalytic Subunit, Chain A, domain 1"/>
    <property type="match status" value="1"/>
</dbReference>
<comment type="caution">
    <text evidence="3">The sequence shown here is derived from an EMBL/GenBank/DDBJ whole genome shotgun (WGS) entry which is preliminary data.</text>
</comment>
<evidence type="ECO:0000313" key="4">
    <source>
        <dbReference type="Proteomes" id="UP001415857"/>
    </source>
</evidence>
<dbReference type="EMBL" id="JBBPBK010000001">
    <property type="protein sequence ID" value="KAK9291770.1"/>
    <property type="molecule type" value="Genomic_DNA"/>
</dbReference>
<evidence type="ECO:0000313" key="3">
    <source>
        <dbReference type="EMBL" id="KAK9291770.1"/>
    </source>
</evidence>
<keyword evidence="4" id="KW-1185">Reference proteome</keyword>
<gene>
    <name evidence="3" type="ORF">L1049_019720</name>
</gene>
<organism evidence="3 4">
    <name type="scientific">Liquidambar formosana</name>
    <name type="common">Formosan gum</name>
    <dbReference type="NCBI Taxonomy" id="63359"/>
    <lineage>
        <taxon>Eukaryota</taxon>
        <taxon>Viridiplantae</taxon>
        <taxon>Streptophyta</taxon>
        <taxon>Embryophyta</taxon>
        <taxon>Tracheophyta</taxon>
        <taxon>Spermatophyta</taxon>
        <taxon>Magnoliopsida</taxon>
        <taxon>eudicotyledons</taxon>
        <taxon>Gunneridae</taxon>
        <taxon>Pentapetalae</taxon>
        <taxon>Saxifragales</taxon>
        <taxon>Altingiaceae</taxon>
        <taxon>Liquidambar</taxon>
    </lineage>
</organism>
<dbReference type="PANTHER" id="PTHR10562">
    <property type="entry name" value="SMALL UBIQUITIN-RELATED MODIFIER"/>
    <property type="match status" value="1"/>
</dbReference>
<dbReference type="InterPro" id="IPR029071">
    <property type="entry name" value="Ubiquitin-like_domsf"/>
</dbReference>